<gene>
    <name evidence="1" type="ORF">EK21DRAFT_57514</name>
</gene>
<reference evidence="1" key="1">
    <citation type="journal article" date="2020" name="Stud. Mycol.">
        <title>101 Dothideomycetes genomes: a test case for predicting lifestyles and emergence of pathogens.</title>
        <authorList>
            <person name="Haridas S."/>
            <person name="Albert R."/>
            <person name="Binder M."/>
            <person name="Bloem J."/>
            <person name="Labutti K."/>
            <person name="Salamov A."/>
            <person name="Andreopoulos B."/>
            <person name="Baker S."/>
            <person name="Barry K."/>
            <person name="Bills G."/>
            <person name="Bluhm B."/>
            <person name="Cannon C."/>
            <person name="Castanera R."/>
            <person name="Culley D."/>
            <person name="Daum C."/>
            <person name="Ezra D."/>
            <person name="Gonzalez J."/>
            <person name="Henrissat B."/>
            <person name="Kuo A."/>
            <person name="Liang C."/>
            <person name="Lipzen A."/>
            <person name="Lutzoni F."/>
            <person name="Magnuson J."/>
            <person name="Mondo S."/>
            <person name="Nolan M."/>
            <person name="Ohm R."/>
            <person name="Pangilinan J."/>
            <person name="Park H.-J."/>
            <person name="Ramirez L."/>
            <person name="Alfaro M."/>
            <person name="Sun H."/>
            <person name="Tritt A."/>
            <person name="Yoshinaga Y."/>
            <person name="Zwiers L.-H."/>
            <person name="Turgeon B."/>
            <person name="Goodwin S."/>
            <person name="Spatafora J."/>
            <person name="Crous P."/>
            <person name="Grigoriev I."/>
        </authorList>
    </citation>
    <scope>NUCLEOTIDE SEQUENCE</scope>
    <source>
        <strain evidence="1">CBS 110217</strain>
    </source>
</reference>
<dbReference type="Proteomes" id="UP000799777">
    <property type="component" value="Unassembled WGS sequence"/>
</dbReference>
<evidence type="ECO:0000313" key="2">
    <source>
        <dbReference type="Proteomes" id="UP000799777"/>
    </source>
</evidence>
<organism evidence="1 2">
    <name type="scientific">Setomelanomma holmii</name>
    <dbReference type="NCBI Taxonomy" id="210430"/>
    <lineage>
        <taxon>Eukaryota</taxon>
        <taxon>Fungi</taxon>
        <taxon>Dikarya</taxon>
        <taxon>Ascomycota</taxon>
        <taxon>Pezizomycotina</taxon>
        <taxon>Dothideomycetes</taxon>
        <taxon>Pleosporomycetidae</taxon>
        <taxon>Pleosporales</taxon>
        <taxon>Pleosporineae</taxon>
        <taxon>Phaeosphaeriaceae</taxon>
        <taxon>Setomelanomma</taxon>
    </lineage>
</organism>
<proteinExistence type="predicted"/>
<evidence type="ECO:0000313" key="1">
    <source>
        <dbReference type="EMBL" id="KAF2033994.1"/>
    </source>
</evidence>
<accession>A0A9P4HGT4</accession>
<comment type="caution">
    <text evidence="1">The sequence shown here is derived from an EMBL/GenBank/DDBJ whole genome shotgun (WGS) entry which is preliminary data.</text>
</comment>
<sequence length="387" mass="45166">DVPLVWTVDFDQDRVFYDRYGQHLLYRFSMPEKYALRLRFFESYTPLQLPVLESQQMATLKSLAAAPCEVVPEALVDLVHRLASDYEHNWRESGLHVQRYGLHPLAMGVLSCFTLNFRVQKICSNNLHLNPYRTRPDLNGLLKWRTWPSPQVVSTLSLGSTQIIITERMNLALSLVYEHFSDTILGGLTNQHNDHYEGEVQAMLPEMDCCQSYVKIHYIVTSIREIQYFELTWNFGQRHLKCTPKISFFDGSGPPSKQGVQWLLNAIHQETYPVTTPIHDLPLELQEMILDYACPARTYNIFDRTIFAAKLGIGVSFSFRSQTFPIRLCSLSDDREIDRHEPEYQLLFWDEYVGLTYQVDKGFQLENLTWKYRNDAKIHVRRKANSK</sequence>
<keyword evidence="2" id="KW-1185">Reference proteome</keyword>
<dbReference type="EMBL" id="ML978163">
    <property type="protein sequence ID" value="KAF2033994.1"/>
    <property type="molecule type" value="Genomic_DNA"/>
</dbReference>
<name>A0A9P4HGT4_9PLEO</name>
<feature type="non-terminal residue" evidence="1">
    <location>
        <position position="1"/>
    </location>
</feature>
<protein>
    <submittedName>
        <fullName evidence="1">Uncharacterized protein</fullName>
    </submittedName>
</protein>
<dbReference type="AlphaFoldDB" id="A0A9P4HGT4"/>
<dbReference type="OrthoDB" id="4934446at2759"/>